<evidence type="ECO:0000313" key="3">
    <source>
        <dbReference type="EnsemblMetazoa" id="CapteP207587"/>
    </source>
</evidence>
<gene>
    <name evidence="2" type="ORF">CAPTEDRAFT_207587</name>
</gene>
<reference evidence="3" key="3">
    <citation type="submission" date="2015-06" db="UniProtKB">
        <authorList>
            <consortium name="EnsemblMetazoa"/>
        </authorList>
    </citation>
    <scope>IDENTIFICATION</scope>
</reference>
<sequence length="120" mass="13871">MAEDSDKTELWACTYVVVCSGEQGEDILQQAGMLDPEKSKWQRGNIVETPTKTQPRSYRVQLPSGQRFQGNRRHIRSDRCTEGGDEDTEDPRKTLPRRSGRDRHFPSRLHYDRLGKPTIQ</sequence>
<dbReference type="EMBL" id="AMQN01034284">
    <property type="status" value="NOT_ANNOTATED_CDS"/>
    <property type="molecule type" value="Genomic_DNA"/>
</dbReference>
<evidence type="ECO:0000313" key="2">
    <source>
        <dbReference type="EMBL" id="ELT87382.1"/>
    </source>
</evidence>
<dbReference type="EnsemblMetazoa" id="CapteT207587">
    <property type="protein sequence ID" value="CapteP207587"/>
    <property type="gene ID" value="CapteG207587"/>
</dbReference>
<dbReference type="Proteomes" id="UP000014760">
    <property type="component" value="Unassembled WGS sequence"/>
</dbReference>
<organism evidence="2">
    <name type="scientific">Capitella teleta</name>
    <name type="common">Polychaete worm</name>
    <dbReference type="NCBI Taxonomy" id="283909"/>
    <lineage>
        <taxon>Eukaryota</taxon>
        <taxon>Metazoa</taxon>
        <taxon>Spiralia</taxon>
        <taxon>Lophotrochozoa</taxon>
        <taxon>Annelida</taxon>
        <taxon>Polychaeta</taxon>
        <taxon>Sedentaria</taxon>
        <taxon>Scolecida</taxon>
        <taxon>Capitellidae</taxon>
        <taxon>Capitella</taxon>
    </lineage>
</organism>
<reference evidence="2 4" key="2">
    <citation type="journal article" date="2013" name="Nature">
        <title>Insights into bilaterian evolution from three spiralian genomes.</title>
        <authorList>
            <person name="Simakov O."/>
            <person name="Marletaz F."/>
            <person name="Cho S.J."/>
            <person name="Edsinger-Gonzales E."/>
            <person name="Havlak P."/>
            <person name="Hellsten U."/>
            <person name="Kuo D.H."/>
            <person name="Larsson T."/>
            <person name="Lv J."/>
            <person name="Arendt D."/>
            <person name="Savage R."/>
            <person name="Osoegawa K."/>
            <person name="de Jong P."/>
            <person name="Grimwood J."/>
            <person name="Chapman J.A."/>
            <person name="Shapiro H."/>
            <person name="Aerts A."/>
            <person name="Otillar R.P."/>
            <person name="Terry A.Y."/>
            <person name="Boore J.L."/>
            <person name="Grigoriev I.V."/>
            <person name="Lindberg D.R."/>
            <person name="Seaver E.C."/>
            <person name="Weisblat D.A."/>
            <person name="Putnam N.H."/>
            <person name="Rokhsar D.S."/>
        </authorList>
    </citation>
    <scope>NUCLEOTIDE SEQUENCE</scope>
    <source>
        <strain evidence="2 4">I ESC-2004</strain>
    </source>
</reference>
<feature type="compositionally biased region" description="Basic and acidic residues" evidence="1">
    <location>
        <begin position="102"/>
        <end position="120"/>
    </location>
</feature>
<proteinExistence type="predicted"/>
<feature type="region of interest" description="Disordered" evidence="1">
    <location>
        <begin position="35"/>
        <end position="120"/>
    </location>
</feature>
<evidence type="ECO:0000256" key="1">
    <source>
        <dbReference type="SAM" id="MobiDB-lite"/>
    </source>
</evidence>
<dbReference type="EMBL" id="KB312353">
    <property type="protein sequence ID" value="ELT87382.1"/>
    <property type="molecule type" value="Genomic_DNA"/>
</dbReference>
<name>R7T3L9_CAPTE</name>
<reference evidence="4" key="1">
    <citation type="submission" date="2012-12" db="EMBL/GenBank/DDBJ databases">
        <authorList>
            <person name="Hellsten U."/>
            <person name="Grimwood J."/>
            <person name="Chapman J.A."/>
            <person name="Shapiro H."/>
            <person name="Aerts A."/>
            <person name="Otillar R.P."/>
            <person name="Terry A.Y."/>
            <person name="Boore J.L."/>
            <person name="Simakov O."/>
            <person name="Marletaz F."/>
            <person name="Cho S.-J."/>
            <person name="Edsinger-Gonzales E."/>
            <person name="Havlak P."/>
            <person name="Kuo D.-H."/>
            <person name="Larsson T."/>
            <person name="Lv J."/>
            <person name="Arendt D."/>
            <person name="Savage R."/>
            <person name="Osoegawa K."/>
            <person name="de Jong P."/>
            <person name="Lindberg D.R."/>
            <person name="Seaver E.C."/>
            <person name="Weisblat D.A."/>
            <person name="Putnam N.H."/>
            <person name="Grigoriev I.V."/>
            <person name="Rokhsar D.S."/>
        </authorList>
    </citation>
    <scope>NUCLEOTIDE SEQUENCE</scope>
    <source>
        <strain evidence="4">I ESC-2004</strain>
    </source>
</reference>
<dbReference type="HOGENOM" id="CLU_2051862_0_0_1"/>
<dbReference type="AlphaFoldDB" id="R7T3L9"/>
<keyword evidence="4" id="KW-1185">Reference proteome</keyword>
<evidence type="ECO:0000313" key="4">
    <source>
        <dbReference type="Proteomes" id="UP000014760"/>
    </source>
</evidence>
<protein>
    <submittedName>
        <fullName evidence="2 3">Uncharacterized protein</fullName>
    </submittedName>
</protein>
<accession>R7T3L9</accession>